<reference evidence="3" key="2">
    <citation type="submission" date="2018-05" db="EMBL/GenBank/DDBJ databases">
        <title>OmerRS3 (Oryza meridionalis Reference Sequence Version 3).</title>
        <authorList>
            <person name="Zhang J."/>
            <person name="Kudrna D."/>
            <person name="Lee S."/>
            <person name="Talag J."/>
            <person name="Welchert J."/>
            <person name="Wing R.A."/>
        </authorList>
    </citation>
    <scope>NUCLEOTIDE SEQUENCE [LARGE SCALE GENOMIC DNA]</scope>
    <source>
        <strain evidence="3">cv. OR44</strain>
    </source>
</reference>
<dbReference type="InterPro" id="IPR037491">
    <property type="entry name" value="LTI78/LTI65"/>
</dbReference>
<dbReference type="GO" id="GO:0009737">
    <property type="term" value="P:response to abscisic acid"/>
    <property type="evidence" value="ECO:0007669"/>
    <property type="project" value="InterPro"/>
</dbReference>
<sequence length="381" mass="43071">MNEIRKLKRGISTKRGDHPVQNGQNPVDEWEEQQRYWPSPRAPPVSPMGSPRTPNGSQKKPVLGKVKSKAKKWMHLLHHKKKPQEEMMWTPRAGPSADYSSSRKEHHDADYGSPSTARHPHSCMFESEMKEANEMLRESKQLRVNTTKPKTVTFAPILEQEPEPVKNDWHSKELSETATKIFSHAYAIVCEAVLRMVSIIQDAMSSYNIDRRQMLEKIVSFNRYMMLKLAPGEGDKVLSEVITEAVLDMFDAWCENVERPLVQRAKEVSSWFLPERREELPPVPLSTHPCVYEAPPKALGFGSILAQIMNEIRKLKRGISTKRGDHPVQNGNRMPKSSRRMGGATTILAFATGTAGESDGITADPKWEPEEAGSRQGEEQG</sequence>
<name>A0A0E0BX09_9ORYZ</name>
<feature type="domain" description="LTI65/LTI78 PGEED repeat" evidence="2">
    <location>
        <begin position="217"/>
        <end position="246"/>
    </location>
</feature>
<dbReference type="Proteomes" id="UP000008021">
    <property type="component" value="Chromosome 1"/>
</dbReference>
<dbReference type="PANTHER" id="PTHR33836">
    <property type="entry name" value="LOW-TEMPERATURE-INDUCED 65 KDA PROTEIN-RELATED"/>
    <property type="match status" value="1"/>
</dbReference>
<evidence type="ECO:0000256" key="1">
    <source>
        <dbReference type="SAM" id="MobiDB-lite"/>
    </source>
</evidence>
<feature type="region of interest" description="Disordered" evidence="1">
    <location>
        <begin position="321"/>
        <end position="340"/>
    </location>
</feature>
<proteinExistence type="predicted"/>
<reference evidence="3" key="1">
    <citation type="submission" date="2015-04" db="UniProtKB">
        <authorList>
            <consortium name="EnsemblPlants"/>
        </authorList>
    </citation>
    <scope>IDENTIFICATION</scope>
</reference>
<feature type="compositionally biased region" description="Basic and acidic residues" evidence="1">
    <location>
        <begin position="365"/>
        <end position="381"/>
    </location>
</feature>
<dbReference type="Pfam" id="PF23399">
    <property type="entry name" value="LTI65_PGEED"/>
    <property type="match status" value="1"/>
</dbReference>
<accession>A0A0E0BX09</accession>
<feature type="region of interest" description="Disordered" evidence="1">
    <location>
        <begin position="351"/>
        <end position="381"/>
    </location>
</feature>
<dbReference type="InterPro" id="IPR057059">
    <property type="entry name" value="LTI65/LTI78_PGEED"/>
</dbReference>
<keyword evidence="4" id="KW-1185">Reference proteome</keyword>
<organism evidence="3">
    <name type="scientific">Oryza meridionalis</name>
    <dbReference type="NCBI Taxonomy" id="40149"/>
    <lineage>
        <taxon>Eukaryota</taxon>
        <taxon>Viridiplantae</taxon>
        <taxon>Streptophyta</taxon>
        <taxon>Embryophyta</taxon>
        <taxon>Tracheophyta</taxon>
        <taxon>Spermatophyta</taxon>
        <taxon>Magnoliopsida</taxon>
        <taxon>Liliopsida</taxon>
        <taxon>Poales</taxon>
        <taxon>Poaceae</taxon>
        <taxon>BOP clade</taxon>
        <taxon>Oryzoideae</taxon>
        <taxon>Oryzeae</taxon>
        <taxon>Oryzinae</taxon>
        <taxon>Oryza</taxon>
    </lineage>
</organism>
<feature type="compositionally biased region" description="Basic and acidic residues" evidence="1">
    <location>
        <begin position="101"/>
        <end position="110"/>
    </location>
</feature>
<feature type="compositionally biased region" description="Basic residues" evidence="1">
    <location>
        <begin position="1"/>
        <end position="12"/>
    </location>
</feature>
<evidence type="ECO:0000313" key="3">
    <source>
        <dbReference type="EnsemblPlants" id="OMERI01G02740.3"/>
    </source>
</evidence>
<protein>
    <recommendedName>
        <fullName evidence="2">LTI65/LTI78 PGEED repeat domain-containing protein</fullName>
    </recommendedName>
</protein>
<evidence type="ECO:0000313" key="4">
    <source>
        <dbReference type="Proteomes" id="UP000008021"/>
    </source>
</evidence>
<dbReference type="AlphaFoldDB" id="A0A0E0BX09"/>
<feature type="region of interest" description="Disordered" evidence="1">
    <location>
        <begin position="80"/>
        <end position="121"/>
    </location>
</feature>
<dbReference type="EnsemblPlants" id="OMERI01G02740.3">
    <property type="protein sequence ID" value="OMERI01G02740.3"/>
    <property type="gene ID" value="OMERI01G02740"/>
</dbReference>
<dbReference type="GO" id="GO:0006950">
    <property type="term" value="P:response to stress"/>
    <property type="evidence" value="ECO:0007669"/>
    <property type="project" value="TreeGrafter"/>
</dbReference>
<evidence type="ECO:0000259" key="2">
    <source>
        <dbReference type="Pfam" id="PF23399"/>
    </source>
</evidence>
<dbReference type="Gramene" id="OMERI01G02740.3">
    <property type="protein sequence ID" value="OMERI01G02740.3"/>
    <property type="gene ID" value="OMERI01G02740"/>
</dbReference>
<dbReference type="PANTHER" id="PTHR33836:SF18">
    <property type="entry name" value="OS01G0144300 PROTEIN"/>
    <property type="match status" value="1"/>
</dbReference>
<dbReference type="HOGENOM" id="CLU_061459_1_0_1"/>
<feature type="region of interest" description="Disordered" evidence="1">
    <location>
        <begin position="1"/>
        <end position="65"/>
    </location>
</feature>